<organism evidence="1 2">
    <name type="scientific">Caenorhabditis nigoni</name>
    <dbReference type="NCBI Taxonomy" id="1611254"/>
    <lineage>
        <taxon>Eukaryota</taxon>
        <taxon>Metazoa</taxon>
        <taxon>Ecdysozoa</taxon>
        <taxon>Nematoda</taxon>
        <taxon>Chromadorea</taxon>
        <taxon>Rhabditida</taxon>
        <taxon>Rhabditina</taxon>
        <taxon>Rhabditomorpha</taxon>
        <taxon>Rhabditoidea</taxon>
        <taxon>Rhabditidae</taxon>
        <taxon>Peloderinae</taxon>
        <taxon>Caenorhabditis</taxon>
    </lineage>
</organism>
<proteinExistence type="predicted"/>
<dbReference type="PANTHER" id="PTHR31379">
    <property type="entry name" value="F-BOX C PROTEIN-RELATED-RELATED"/>
    <property type="match status" value="1"/>
</dbReference>
<dbReference type="PANTHER" id="PTHR31379:SF1">
    <property type="entry name" value="F-BOX C PROTEIN-RELATED"/>
    <property type="match status" value="1"/>
</dbReference>
<evidence type="ECO:0008006" key="3">
    <source>
        <dbReference type="Google" id="ProtNLM"/>
    </source>
</evidence>
<dbReference type="InterPro" id="IPR021942">
    <property type="entry name" value="DUF3557"/>
</dbReference>
<protein>
    <recommendedName>
        <fullName evidence="3">DUF38 domain-containing protein</fullName>
    </recommendedName>
</protein>
<comment type="caution">
    <text evidence="1">The sequence shown here is derived from an EMBL/GenBank/DDBJ whole genome shotgun (WGS) entry which is preliminary data.</text>
</comment>
<dbReference type="Pfam" id="PF12078">
    <property type="entry name" value="DUF3557"/>
    <property type="match status" value="1"/>
</dbReference>
<accession>A0A2G5UQL2</accession>
<dbReference type="AlphaFoldDB" id="A0A2G5UQL2"/>
<gene>
    <name evidence="1" type="primary">Cnig_chr_III.g9083</name>
    <name evidence="1" type="ORF">B9Z55_009083</name>
</gene>
<dbReference type="EMBL" id="PDUG01000003">
    <property type="protein sequence ID" value="PIC41790.1"/>
    <property type="molecule type" value="Genomic_DNA"/>
</dbReference>
<dbReference type="Proteomes" id="UP000230233">
    <property type="component" value="Chromosome III"/>
</dbReference>
<evidence type="ECO:0000313" key="1">
    <source>
        <dbReference type="EMBL" id="PIC41790.1"/>
    </source>
</evidence>
<sequence>MSRPLIFDLWPTVMDRMDLANRILLSQKCPALRRTDQRCPDVAATVEITPDYVRINDTTFYVEKYESGEHIEVSMDTFCGHHFKTVVLKTTVPLPEAREKLFETIMKRRSGVLKVKNMSVLRDLNLPPNLKLCVQNLKVARPYSNSREDDMIKQTRTLTLFKDLQKVLTADSFPLESLEMDYNFSSLRIEAPAKTVVLTGQAYGIETSNIHRIHVKYCNMDPVRVMDLVERWQMVQPEVGRHYSLETGHRDEAIGYFTAAQISPGAEENFKFANDLFTYGFTFSINQEKVLNVFMETGKDDDGMNKYVMHFKVDPI</sequence>
<keyword evidence="2" id="KW-1185">Reference proteome</keyword>
<name>A0A2G5UQL2_9PELO</name>
<dbReference type="OrthoDB" id="10320373at2759"/>
<reference evidence="2" key="1">
    <citation type="submission" date="2017-10" db="EMBL/GenBank/DDBJ databases">
        <title>Rapid genome shrinkage in a self-fertile nematode reveals novel sperm competition proteins.</title>
        <authorList>
            <person name="Yin D."/>
            <person name="Schwarz E.M."/>
            <person name="Thomas C.G."/>
            <person name="Felde R.L."/>
            <person name="Korf I.F."/>
            <person name="Cutter A.D."/>
            <person name="Schartner C.M."/>
            <person name="Ralston E.J."/>
            <person name="Meyer B.J."/>
            <person name="Haag E.S."/>
        </authorList>
    </citation>
    <scope>NUCLEOTIDE SEQUENCE [LARGE SCALE GENOMIC DNA]</scope>
    <source>
        <strain evidence="2">JU1422</strain>
    </source>
</reference>
<evidence type="ECO:0000313" key="2">
    <source>
        <dbReference type="Proteomes" id="UP000230233"/>
    </source>
</evidence>